<dbReference type="InterPro" id="IPR050406">
    <property type="entry name" value="FGGY_Carb_Kinase"/>
</dbReference>
<dbReference type="GO" id="GO:0016301">
    <property type="term" value="F:kinase activity"/>
    <property type="evidence" value="ECO:0007669"/>
    <property type="project" value="UniProtKB-KW"/>
</dbReference>
<dbReference type="Pfam" id="PF00370">
    <property type="entry name" value="FGGY_N"/>
    <property type="match status" value="1"/>
</dbReference>
<dbReference type="Gene3D" id="3.30.420.40">
    <property type="match status" value="2"/>
</dbReference>
<evidence type="ECO:0000259" key="4">
    <source>
        <dbReference type="Pfam" id="PF00370"/>
    </source>
</evidence>
<protein>
    <recommendedName>
        <fullName evidence="8">Xylulokinase</fullName>
    </recommendedName>
</protein>
<evidence type="ECO:0008006" key="8">
    <source>
        <dbReference type="Google" id="ProtNLM"/>
    </source>
</evidence>
<dbReference type="InterPro" id="IPR018485">
    <property type="entry name" value="FGGY_C"/>
</dbReference>
<gene>
    <name evidence="6" type="ORF">H8S37_13190</name>
</gene>
<comment type="caution">
    <text evidence="6">The sequence shown here is derived from an EMBL/GenBank/DDBJ whole genome shotgun (WGS) entry which is preliminary data.</text>
</comment>
<organism evidence="6 7">
    <name type="scientific">Mediterraneibacter hominis</name>
    <dbReference type="NCBI Taxonomy" id="2763054"/>
    <lineage>
        <taxon>Bacteria</taxon>
        <taxon>Bacillati</taxon>
        <taxon>Bacillota</taxon>
        <taxon>Clostridia</taxon>
        <taxon>Lachnospirales</taxon>
        <taxon>Lachnospiraceae</taxon>
        <taxon>Mediterraneibacter</taxon>
    </lineage>
</organism>
<dbReference type="PANTHER" id="PTHR43095:SF2">
    <property type="entry name" value="GLUCONOKINASE"/>
    <property type="match status" value="1"/>
</dbReference>
<dbReference type="InterPro" id="IPR018484">
    <property type="entry name" value="FGGY_N"/>
</dbReference>
<dbReference type="InterPro" id="IPR043129">
    <property type="entry name" value="ATPase_NBD"/>
</dbReference>
<keyword evidence="2" id="KW-0808">Transferase</keyword>
<dbReference type="Proteomes" id="UP000652477">
    <property type="component" value="Unassembled WGS sequence"/>
</dbReference>
<evidence type="ECO:0000256" key="3">
    <source>
        <dbReference type="ARBA" id="ARBA00022777"/>
    </source>
</evidence>
<comment type="similarity">
    <text evidence="1">Belongs to the FGGY kinase family.</text>
</comment>
<evidence type="ECO:0000259" key="5">
    <source>
        <dbReference type="Pfam" id="PF02782"/>
    </source>
</evidence>
<keyword evidence="3" id="KW-0418">Kinase</keyword>
<evidence type="ECO:0000313" key="7">
    <source>
        <dbReference type="Proteomes" id="UP000652477"/>
    </source>
</evidence>
<dbReference type="SUPFAM" id="SSF53067">
    <property type="entry name" value="Actin-like ATPase domain"/>
    <property type="match status" value="2"/>
</dbReference>
<dbReference type="AlphaFoldDB" id="A0A923RQT0"/>
<dbReference type="GO" id="GO:0005975">
    <property type="term" value="P:carbohydrate metabolic process"/>
    <property type="evidence" value="ECO:0007669"/>
    <property type="project" value="InterPro"/>
</dbReference>
<dbReference type="PANTHER" id="PTHR43095">
    <property type="entry name" value="SUGAR KINASE"/>
    <property type="match status" value="1"/>
</dbReference>
<reference evidence="6" key="1">
    <citation type="submission" date="2020-08" db="EMBL/GenBank/DDBJ databases">
        <title>Genome public.</title>
        <authorList>
            <person name="Liu C."/>
            <person name="Sun Q."/>
        </authorList>
    </citation>
    <scope>NUCLEOTIDE SEQUENCE</scope>
    <source>
        <strain evidence="6">NSJ-55</strain>
    </source>
</reference>
<dbReference type="PIRSF" id="PIRSF000538">
    <property type="entry name" value="GlpK"/>
    <property type="match status" value="1"/>
</dbReference>
<dbReference type="Pfam" id="PF02782">
    <property type="entry name" value="FGGY_C"/>
    <property type="match status" value="1"/>
</dbReference>
<dbReference type="InterPro" id="IPR000577">
    <property type="entry name" value="Carb_kinase_FGGY"/>
</dbReference>
<proteinExistence type="inferred from homology"/>
<feature type="domain" description="Carbohydrate kinase FGGY N-terminal" evidence="4">
    <location>
        <begin position="4"/>
        <end position="248"/>
    </location>
</feature>
<name>A0A923RQT0_9FIRM</name>
<evidence type="ECO:0000256" key="2">
    <source>
        <dbReference type="ARBA" id="ARBA00022679"/>
    </source>
</evidence>
<feature type="domain" description="Carbohydrate kinase FGGY C-terminal" evidence="5">
    <location>
        <begin position="292"/>
        <end position="452"/>
    </location>
</feature>
<sequence>MKVLMGLDLGTTAMKVALFDEKGKILAISTQEYDLLTPETNYVEEEAEVYWNAFKSGLKELKKQYELTADTQIAMAMSAQGETLFVLDKEGNPLRNAIVWMDNRAVEEARELQEVFGNETCYKKTGQISFEACWPASKILWIKKHEPEVFKKADKFLLIEDYFIYKLTGKYATEPSLVCSSTYWDIINRTYWEEMLHYLGIREEQLSPVVESGTVIGEILPEVAEELGVGTEVMVCTGALDQASGAIGAGNIKEGMFSETIGAALAVCVPVNAPIFDPVGKMPLFCFPLKGMYMIHTFTNGGMTLRWFRDKFCDLEMLMEKKGCGDAYDMISKQVEKIPAGSDGLIMLPHLAGSLAPDVNAKAKGVWFGFTLQHTRAHFMRAIMESLGYILKRNIDSLRDMGIEVREVRALGGGSKSRIWSQIKADINQVTLETVKSKEAASLGAAILAGAATGSFESVESAVENMVEIKERIIPSKENVKEYEEGYKMYKKLFAELANCFDKTK</sequence>
<dbReference type="EMBL" id="JACOPF010000003">
    <property type="protein sequence ID" value="MBC5689865.1"/>
    <property type="molecule type" value="Genomic_DNA"/>
</dbReference>
<keyword evidence="7" id="KW-1185">Reference proteome</keyword>
<evidence type="ECO:0000256" key="1">
    <source>
        <dbReference type="ARBA" id="ARBA00009156"/>
    </source>
</evidence>
<dbReference type="RefSeq" id="WP_186876532.1">
    <property type="nucleotide sequence ID" value="NZ_JACOPF010000003.1"/>
</dbReference>
<dbReference type="CDD" id="cd07773">
    <property type="entry name" value="ASKHA_NBD_FGGY_FK"/>
    <property type="match status" value="1"/>
</dbReference>
<accession>A0A923RQT0</accession>
<evidence type="ECO:0000313" key="6">
    <source>
        <dbReference type="EMBL" id="MBC5689865.1"/>
    </source>
</evidence>